<dbReference type="CDD" id="cd00067">
    <property type="entry name" value="GAL4"/>
    <property type="match status" value="1"/>
</dbReference>
<dbReference type="SUPFAM" id="SSF57701">
    <property type="entry name" value="Zn2/Cys6 DNA-binding domain"/>
    <property type="match status" value="1"/>
</dbReference>
<dbReference type="GO" id="GO:0000981">
    <property type="term" value="F:DNA-binding transcription factor activity, RNA polymerase II-specific"/>
    <property type="evidence" value="ECO:0007669"/>
    <property type="project" value="InterPro"/>
</dbReference>
<accession>G9MS39</accession>
<keyword evidence="3" id="KW-0539">Nucleus</keyword>
<reference evidence="6 7" key="1">
    <citation type="journal article" date="2011" name="Genome Biol.">
        <title>Comparative genome sequence analysis underscores mycoparasitism as the ancestral life style of Trichoderma.</title>
        <authorList>
            <person name="Kubicek C.P."/>
            <person name="Herrera-Estrella A."/>
            <person name="Seidl-Seiboth V."/>
            <person name="Martinez D.A."/>
            <person name="Druzhinina I.S."/>
            <person name="Thon M."/>
            <person name="Zeilinger S."/>
            <person name="Casas-Flores S."/>
            <person name="Horwitz B.A."/>
            <person name="Mukherjee P.K."/>
            <person name="Mukherjee M."/>
            <person name="Kredics L."/>
            <person name="Alcaraz L.D."/>
            <person name="Aerts A."/>
            <person name="Antal Z."/>
            <person name="Atanasova L."/>
            <person name="Cervantes-Badillo M.G."/>
            <person name="Challacombe J."/>
            <person name="Chertkov O."/>
            <person name="McCluskey K."/>
            <person name="Coulpier F."/>
            <person name="Deshpande N."/>
            <person name="von Doehren H."/>
            <person name="Ebbole D.J."/>
            <person name="Esquivel-Naranjo E.U."/>
            <person name="Fekete E."/>
            <person name="Flipphi M."/>
            <person name="Glaser F."/>
            <person name="Gomez-Rodriguez E.Y."/>
            <person name="Gruber S."/>
            <person name="Han C."/>
            <person name="Henrissat B."/>
            <person name="Hermosa R."/>
            <person name="Hernandez-Onate M."/>
            <person name="Karaffa L."/>
            <person name="Kosti I."/>
            <person name="Le Crom S."/>
            <person name="Lindquist E."/>
            <person name="Lucas S."/>
            <person name="Luebeck M."/>
            <person name="Luebeck P.S."/>
            <person name="Margeot A."/>
            <person name="Metz B."/>
            <person name="Misra M."/>
            <person name="Nevalainen H."/>
            <person name="Omann M."/>
            <person name="Packer N."/>
            <person name="Perrone G."/>
            <person name="Uresti-Rivera E.E."/>
            <person name="Salamov A."/>
            <person name="Schmoll M."/>
            <person name="Seiboth B."/>
            <person name="Shapiro H."/>
            <person name="Sukno S."/>
            <person name="Tamayo-Ramos J.A."/>
            <person name="Tisch D."/>
            <person name="Wiest A."/>
            <person name="Wilkinson H.H."/>
            <person name="Zhang M."/>
            <person name="Coutinho P.M."/>
            <person name="Kenerley C.M."/>
            <person name="Monte E."/>
            <person name="Baker S.E."/>
            <person name="Grigoriev I.V."/>
        </authorList>
    </citation>
    <scope>NUCLEOTIDE SEQUENCE [LARGE SCALE GENOMIC DNA]</scope>
    <source>
        <strain evidence="7">Gv29-8 / FGSC 10586</strain>
    </source>
</reference>
<dbReference type="PROSITE" id="PS50048">
    <property type="entry name" value="ZN2_CY6_FUNGAL_2"/>
    <property type="match status" value="1"/>
</dbReference>
<dbReference type="RefSeq" id="XP_013957112.1">
    <property type="nucleotide sequence ID" value="XM_014101637.1"/>
</dbReference>
<dbReference type="AlphaFoldDB" id="G9MS39"/>
<comment type="caution">
    <text evidence="6">The sequence shown here is derived from an EMBL/GenBank/DDBJ whole genome shotgun (WGS) entry which is preliminary data.</text>
</comment>
<dbReference type="GeneID" id="25790133"/>
<dbReference type="OrthoDB" id="5392779at2759"/>
<dbReference type="CDD" id="cd12148">
    <property type="entry name" value="fungal_TF_MHR"/>
    <property type="match status" value="1"/>
</dbReference>
<dbReference type="SMART" id="SM00066">
    <property type="entry name" value="GAL4"/>
    <property type="match status" value="1"/>
</dbReference>
<keyword evidence="2" id="KW-0804">Transcription</keyword>
<evidence type="ECO:0000256" key="4">
    <source>
        <dbReference type="SAM" id="MobiDB-lite"/>
    </source>
</evidence>
<evidence type="ECO:0000313" key="7">
    <source>
        <dbReference type="Proteomes" id="UP000007115"/>
    </source>
</evidence>
<dbReference type="HOGENOM" id="CLU_004804_0_0_1"/>
<dbReference type="GO" id="GO:0008270">
    <property type="term" value="F:zinc ion binding"/>
    <property type="evidence" value="ECO:0007669"/>
    <property type="project" value="InterPro"/>
</dbReference>
<dbReference type="InterPro" id="IPR001138">
    <property type="entry name" value="Zn2Cys6_DnaBD"/>
</dbReference>
<protein>
    <recommendedName>
        <fullName evidence="5">Zn(2)-C6 fungal-type domain-containing protein</fullName>
    </recommendedName>
</protein>
<keyword evidence="1" id="KW-0805">Transcription regulation</keyword>
<dbReference type="PROSITE" id="PS00463">
    <property type="entry name" value="ZN2_CY6_FUNGAL_1"/>
    <property type="match status" value="1"/>
</dbReference>
<dbReference type="Gene3D" id="4.10.240.10">
    <property type="entry name" value="Zn(2)-C6 fungal-type DNA-binding domain"/>
    <property type="match status" value="1"/>
</dbReference>
<dbReference type="STRING" id="413071.G9MS39"/>
<gene>
    <name evidence="6" type="ORF">TRIVIDRAFT_201174</name>
</gene>
<feature type="region of interest" description="Disordered" evidence="4">
    <location>
        <begin position="91"/>
        <end position="184"/>
    </location>
</feature>
<dbReference type="PANTHER" id="PTHR47840">
    <property type="entry name" value="ZN(II)2CYS6 TRANSCRIPTION FACTOR (EUROFUNG)-RELATED"/>
    <property type="match status" value="1"/>
</dbReference>
<dbReference type="VEuPathDB" id="FungiDB:TRIVIDRAFT_201174"/>
<evidence type="ECO:0000256" key="3">
    <source>
        <dbReference type="ARBA" id="ARBA00023242"/>
    </source>
</evidence>
<evidence type="ECO:0000313" key="6">
    <source>
        <dbReference type="EMBL" id="EHK22906.1"/>
    </source>
</evidence>
<name>G9MS39_HYPVG</name>
<feature type="compositionally biased region" description="Low complexity" evidence="4">
    <location>
        <begin position="159"/>
        <end position="173"/>
    </location>
</feature>
<organism evidence="6 7">
    <name type="scientific">Hypocrea virens (strain Gv29-8 / FGSC 10586)</name>
    <name type="common">Gliocladium virens</name>
    <name type="synonym">Trichoderma virens</name>
    <dbReference type="NCBI Taxonomy" id="413071"/>
    <lineage>
        <taxon>Eukaryota</taxon>
        <taxon>Fungi</taxon>
        <taxon>Dikarya</taxon>
        <taxon>Ascomycota</taxon>
        <taxon>Pezizomycotina</taxon>
        <taxon>Sordariomycetes</taxon>
        <taxon>Hypocreomycetidae</taxon>
        <taxon>Hypocreales</taxon>
        <taxon>Hypocreaceae</taxon>
        <taxon>Trichoderma</taxon>
    </lineage>
</organism>
<feature type="domain" description="Zn(2)-C6 fungal-type" evidence="5">
    <location>
        <begin position="20"/>
        <end position="53"/>
    </location>
</feature>
<dbReference type="InterPro" id="IPR036864">
    <property type="entry name" value="Zn2-C6_fun-type_DNA-bd_sf"/>
</dbReference>
<dbReference type="Proteomes" id="UP000007115">
    <property type="component" value="Unassembled WGS sequence"/>
</dbReference>
<sequence>MSSSAPTKVERRKLRRGTTSCWECKRRKTRCHFEQSNSSACVSCKRRGCKCVLQHFDEQFSATDTADQPIRNRDVGEQMNHLEGLVERLVRQSTTTSTSIRDPDPLLQEQNPSHDTQSHTSTNDAVSRNDSARQVQQAQSSSSRPRRLLPKLDKAPTGSSVSSPDSRSRSLNSLTHKYPKGMLANTPLLPPDPISGSPRCNSLTLLLQSILPSVSITTRIMHHNKLLMMSMHVFRGLSTDPFRPTPRQVARLTSPTPNPKPIELARSLFQLAICLQQSDRTSEISELCLSRSNSDVASQYFEAASRYVTSQDSLVVSFEGIETLMLEGLYHVSTGQIRLAWLVFRRALGICHLTGLHIPQRRRQNKQSKATNCQTSMCLATLWFRLIFMDRYLSLVLCLPISVRDDSFMEDLVLQEPHEKLERTQAVLTSRIVTRNELMQHGRLADGFIYDHYNETKDIDYELKRAAQSLPADWWAFPRLKDAHTNAELKDMTAKVVLQLHHYNLVLLLHLPYVLPRIGDCLADDMMPDYTNSKISAMFASRELLTRAIIPIGPNRVSSSTRGNTLKIVLSALALLLSHLDSHRLGRENAIGHQRPGDLVMIERAIKCLETVSLKYDDVLCSSAAQSLKRLSALESSAADGIGYRAWSEPSEAMQLECIVREEAGNVEMLFPYAGTIHILRQDSQNAASTNNIETHVAETRNPDGGILTPSWAWSDSPLSLLPDLASTASSSDDAQDALQNTWGLQSGDLECIEGLQAPQPFLQDLDFTDGI</sequence>
<dbReference type="EMBL" id="ABDF02000006">
    <property type="protein sequence ID" value="EHK22906.1"/>
    <property type="molecule type" value="Genomic_DNA"/>
</dbReference>
<feature type="compositionally biased region" description="Polar residues" evidence="4">
    <location>
        <begin position="91"/>
        <end position="100"/>
    </location>
</feature>
<dbReference type="InParanoid" id="G9MS39"/>
<dbReference type="OMA" id="AICLQQS"/>
<dbReference type="PANTHER" id="PTHR47840:SF1">
    <property type="entry name" value="ZN(II)2CYS6 TRANSCRIPTION FACTOR (EUROFUNG)"/>
    <property type="match status" value="1"/>
</dbReference>
<evidence type="ECO:0000256" key="1">
    <source>
        <dbReference type="ARBA" id="ARBA00023015"/>
    </source>
</evidence>
<keyword evidence="7" id="KW-1185">Reference proteome</keyword>
<evidence type="ECO:0000256" key="2">
    <source>
        <dbReference type="ARBA" id="ARBA00023163"/>
    </source>
</evidence>
<evidence type="ECO:0000259" key="5">
    <source>
        <dbReference type="PROSITE" id="PS50048"/>
    </source>
</evidence>
<dbReference type="eggNOG" id="ENOG502SIUF">
    <property type="taxonomic scope" value="Eukaryota"/>
</dbReference>
<feature type="compositionally biased region" description="Low complexity" evidence="4">
    <location>
        <begin position="132"/>
        <end position="143"/>
    </location>
</feature>
<feature type="compositionally biased region" description="Polar residues" evidence="4">
    <location>
        <begin position="108"/>
        <end position="129"/>
    </location>
</feature>
<proteinExistence type="predicted"/>